<keyword evidence="3" id="KW-1185">Reference proteome</keyword>
<dbReference type="Proteomes" id="UP001054889">
    <property type="component" value="Unassembled WGS sequence"/>
</dbReference>
<protein>
    <recommendedName>
        <fullName evidence="1">Reverse transcriptase domain-containing protein</fullName>
    </recommendedName>
</protein>
<dbReference type="PROSITE" id="PS50878">
    <property type="entry name" value="RT_POL"/>
    <property type="match status" value="1"/>
</dbReference>
<proteinExistence type="predicted"/>
<feature type="domain" description="Reverse transcriptase" evidence="1">
    <location>
        <begin position="1"/>
        <end position="130"/>
    </location>
</feature>
<name>A0AAV5EQ11_ELECO</name>
<gene>
    <name evidence="2" type="primary">gb12482</name>
    <name evidence="2" type="ORF">PR202_gb12482</name>
</gene>
<dbReference type="PANTHER" id="PTHR33116">
    <property type="entry name" value="REVERSE TRANSCRIPTASE ZINC-BINDING DOMAIN-CONTAINING PROTEIN-RELATED-RELATED"/>
    <property type="match status" value="1"/>
</dbReference>
<reference evidence="2" key="2">
    <citation type="submission" date="2021-12" db="EMBL/GenBank/DDBJ databases">
        <title>Resequencing data analysis of finger millet.</title>
        <authorList>
            <person name="Hatakeyama M."/>
            <person name="Aluri S."/>
            <person name="Balachadran M.T."/>
            <person name="Sivarajan S.R."/>
            <person name="Poveda L."/>
            <person name="Shimizu-Inatsugi R."/>
            <person name="Schlapbach R."/>
            <person name="Sreeman S.M."/>
            <person name="Shimizu K.K."/>
        </authorList>
    </citation>
    <scope>NUCLEOTIDE SEQUENCE</scope>
</reference>
<evidence type="ECO:0000313" key="3">
    <source>
        <dbReference type="Proteomes" id="UP001054889"/>
    </source>
</evidence>
<dbReference type="AlphaFoldDB" id="A0AAV5EQ11"/>
<dbReference type="PANTHER" id="PTHR33116:SF86">
    <property type="entry name" value="REVERSE TRANSCRIPTASE DOMAIN-CONTAINING PROTEIN"/>
    <property type="match status" value="1"/>
</dbReference>
<dbReference type="Pfam" id="PF00078">
    <property type="entry name" value="RVT_1"/>
    <property type="match status" value="1"/>
</dbReference>
<comment type="caution">
    <text evidence="2">The sequence shown here is derived from an EMBL/GenBank/DDBJ whole genome shotgun (WGS) entry which is preliminary data.</text>
</comment>
<organism evidence="2 3">
    <name type="scientific">Eleusine coracana subsp. coracana</name>
    <dbReference type="NCBI Taxonomy" id="191504"/>
    <lineage>
        <taxon>Eukaryota</taxon>
        <taxon>Viridiplantae</taxon>
        <taxon>Streptophyta</taxon>
        <taxon>Embryophyta</taxon>
        <taxon>Tracheophyta</taxon>
        <taxon>Spermatophyta</taxon>
        <taxon>Magnoliopsida</taxon>
        <taxon>Liliopsida</taxon>
        <taxon>Poales</taxon>
        <taxon>Poaceae</taxon>
        <taxon>PACMAD clade</taxon>
        <taxon>Chloridoideae</taxon>
        <taxon>Cynodonteae</taxon>
        <taxon>Eleusininae</taxon>
        <taxon>Eleusine</taxon>
    </lineage>
</organism>
<reference evidence="2" key="1">
    <citation type="journal article" date="2018" name="DNA Res.">
        <title>Multiple hybrid de novo genome assembly of finger millet, an orphan allotetraploid crop.</title>
        <authorList>
            <person name="Hatakeyama M."/>
            <person name="Aluri S."/>
            <person name="Balachadran M.T."/>
            <person name="Sivarajan S.R."/>
            <person name="Patrignani A."/>
            <person name="Gruter S."/>
            <person name="Poveda L."/>
            <person name="Shimizu-Inatsugi R."/>
            <person name="Baeten J."/>
            <person name="Francoijs K.J."/>
            <person name="Nataraja K.N."/>
            <person name="Reddy Y.A.N."/>
            <person name="Phadnis S."/>
            <person name="Ravikumar R.L."/>
            <person name="Schlapbach R."/>
            <person name="Sreeman S.M."/>
            <person name="Shimizu K.K."/>
        </authorList>
    </citation>
    <scope>NUCLEOTIDE SEQUENCE</scope>
</reference>
<evidence type="ECO:0000313" key="2">
    <source>
        <dbReference type="EMBL" id="GJN24725.1"/>
    </source>
</evidence>
<dbReference type="EMBL" id="BQKI01000077">
    <property type="protein sequence ID" value="GJN24725.1"/>
    <property type="molecule type" value="Genomic_DNA"/>
</dbReference>
<accession>A0AAV5EQ11</accession>
<sequence length="453" mass="50670">MRCVTSVSFSIKINGSLSSVFRPTRGIRQGDPISPYLFLVCAEGFSSLLKSVGLVHLSRGVRVGIHSPWISHLLFADDTIVFSEASQRGADRLKEILDTYHRGSGQLVNKEKSAVFFSKNSTDVMKGEVLDSLQILNEALAVKYLGLPTAVGRSTKEAFEYMPTRIKGLAGAWSGKEASCAGREVLIKSQAQAVPTYPMSCFLIPLSTCNKMKSTISNYWWGSSADNKRMHWMRWELLTGPKMKGGMGFRDLPLFNKALLGKQGWRLMEQPGSLCARVLKGRYYHDGDFLTATRKKHASHTCRAIMKGREVLHEGLIRRLGDGRGTNIWNDRWIANHPLGKPFTQRSNQQTWSVAELLTASGQWNETLLREIFCDFDVEAILSTNIYGRGEERTFGHGNGSDMADTRFDLHINCWRTNDTPMQSRQVLTLTKFGNLSGNLRFLLRRCGFSGGG</sequence>
<evidence type="ECO:0000259" key="1">
    <source>
        <dbReference type="PROSITE" id="PS50878"/>
    </source>
</evidence>
<dbReference type="InterPro" id="IPR000477">
    <property type="entry name" value="RT_dom"/>
</dbReference>